<dbReference type="InterPro" id="IPR011009">
    <property type="entry name" value="Kinase-like_dom_sf"/>
</dbReference>
<protein>
    <recommendedName>
        <fullName evidence="1">Protein kinase domain-containing protein</fullName>
    </recommendedName>
</protein>
<gene>
    <name evidence="2" type="ORF">BT62DRAFT_201423</name>
</gene>
<dbReference type="GO" id="GO:0005524">
    <property type="term" value="F:ATP binding"/>
    <property type="evidence" value="ECO:0007669"/>
    <property type="project" value="InterPro"/>
</dbReference>
<dbReference type="AlphaFoldDB" id="A0A9P7VS45"/>
<name>A0A9P7VS45_9AGAR</name>
<organism evidence="2 3">
    <name type="scientific">Guyanagaster necrorhizus</name>
    <dbReference type="NCBI Taxonomy" id="856835"/>
    <lineage>
        <taxon>Eukaryota</taxon>
        <taxon>Fungi</taxon>
        <taxon>Dikarya</taxon>
        <taxon>Basidiomycota</taxon>
        <taxon>Agaricomycotina</taxon>
        <taxon>Agaricomycetes</taxon>
        <taxon>Agaricomycetidae</taxon>
        <taxon>Agaricales</taxon>
        <taxon>Marasmiineae</taxon>
        <taxon>Physalacriaceae</taxon>
        <taxon>Guyanagaster</taxon>
    </lineage>
</organism>
<dbReference type="InterPro" id="IPR000719">
    <property type="entry name" value="Prot_kinase_dom"/>
</dbReference>
<dbReference type="GO" id="GO:0004674">
    <property type="term" value="F:protein serine/threonine kinase activity"/>
    <property type="evidence" value="ECO:0007669"/>
    <property type="project" value="TreeGrafter"/>
</dbReference>
<dbReference type="InterPro" id="IPR051681">
    <property type="entry name" value="Ser/Thr_Kinases-Pseudokinases"/>
</dbReference>
<comment type="caution">
    <text evidence="2">The sequence shown here is derived from an EMBL/GenBank/DDBJ whole genome shotgun (WGS) entry which is preliminary data.</text>
</comment>
<dbReference type="GeneID" id="66102327"/>
<dbReference type="OrthoDB" id="4062651at2759"/>
<proteinExistence type="predicted"/>
<dbReference type="Proteomes" id="UP000812287">
    <property type="component" value="Unassembled WGS sequence"/>
</dbReference>
<dbReference type="EMBL" id="MU250538">
    <property type="protein sequence ID" value="KAG7444959.1"/>
    <property type="molecule type" value="Genomic_DNA"/>
</dbReference>
<sequence>MHACIVPFLGTVAEEFPSALCLVSPWMRNGTVLKYLADNGGVNVDKRLYGIHKDWPIWGSVRWMAPELYFPQSFGLDRFRLMPASDIYALGCVCLELYTGRAPFHDILHGPSVVLKVTEGKRPERPSGSEAISDELWKLVESC</sequence>
<dbReference type="Gene3D" id="1.10.510.10">
    <property type="entry name" value="Transferase(Phosphotransferase) domain 1"/>
    <property type="match status" value="1"/>
</dbReference>
<dbReference type="Pfam" id="PF07714">
    <property type="entry name" value="PK_Tyr_Ser-Thr"/>
    <property type="match status" value="1"/>
</dbReference>
<dbReference type="RefSeq" id="XP_043038459.1">
    <property type="nucleotide sequence ID" value="XM_043180031.1"/>
</dbReference>
<dbReference type="SUPFAM" id="SSF56112">
    <property type="entry name" value="Protein kinase-like (PK-like)"/>
    <property type="match status" value="1"/>
</dbReference>
<accession>A0A9P7VS45</accession>
<reference evidence="2" key="1">
    <citation type="submission" date="2020-11" db="EMBL/GenBank/DDBJ databases">
        <title>Adaptations for nitrogen fixation in a non-lichenized fungal sporocarp promotes dispersal by wood-feeding termites.</title>
        <authorList>
            <consortium name="DOE Joint Genome Institute"/>
            <person name="Koch R.A."/>
            <person name="Yoon G."/>
            <person name="Arayal U."/>
            <person name="Lail K."/>
            <person name="Amirebrahimi M."/>
            <person name="Labutti K."/>
            <person name="Lipzen A."/>
            <person name="Riley R."/>
            <person name="Barry K."/>
            <person name="Henrissat B."/>
            <person name="Grigoriev I.V."/>
            <person name="Herr J.R."/>
            <person name="Aime M.C."/>
        </authorList>
    </citation>
    <scope>NUCLEOTIDE SEQUENCE</scope>
    <source>
        <strain evidence="2">MCA 3950</strain>
    </source>
</reference>
<evidence type="ECO:0000313" key="3">
    <source>
        <dbReference type="Proteomes" id="UP000812287"/>
    </source>
</evidence>
<feature type="domain" description="Protein kinase" evidence="1">
    <location>
        <begin position="1"/>
        <end position="143"/>
    </location>
</feature>
<dbReference type="PANTHER" id="PTHR44329">
    <property type="entry name" value="SERINE/THREONINE-PROTEIN KINASE TNNI3K-RELATED"/>
    <property type="match status" value="1"/>
</dbReference>
<dbReference type="PROSITE" id="PS50011">
    <property type="entry name" value="PROTEIN_KINASE_DOM"/>
    <property type="match status" value="1"/>
</dbReference>
<dbReference type="InterPro" id="IPR001245">
    <property type="entry name" value="Ser-Thr/Tyr_kinase_cat_dom"/>
</dbReference>
<evidence type="ECO:0000259" key="1">
    <source>
        <dbReference type="PROSITE" id="PS50011"/>
    </source>
</evidence>
<evidence type="ECO:0000313" key="2">
    <source>
        <dbReference type="EMBL" id="KAG7444959.1"/>
    </source>
</evidence>
<keyword evidence="3" id="KW-1185">Reference proteome</keyword>